<evidence type="ECO:0000313" key="17">
    <source>
        <dbReference type="EMBL" id="RDD80522.1"/>
    </source>
</evidence>
<dbReference type="GO" id="GO:0009279">
    <property type="term" value="C:cell outer membrane"/>
    <property type="evidence" value="ECO:0007669"/>
    <property type="project" value="UniProtKB-SubCell"/>
</dbReference>
<evidence type="ECO:0000256" key="5">
    <source>
        <dbReference type="ARBA" id="ARBA00022692"/>
    </source>
</evidence>
<evidence type="ECO:0000256" key="11">
    <source>
        <dbReference type="ARBA" id="ARBA00023237"/>
    </source>
</evidence>
<dbReference type="RefSeq" id="WP_114846650.1">
    <property type="nucleotide sequence ID" value="NZ_JBHSPE010000025.1"/>
</dbReference>
<dbReference type="AlphaFoldDB" id="A0A369UIE3"/>
<organism evidence="17 18">
    <name type="scientific">Dyella tabacisoli</name>
    <dbReference type="NCBI Taxonomy" id="2282381"/>
    <lineage>
        <taxon>Bacteria</taxon>
        <taxon>Pseudomonadati</taxon>
        <taxon>Pseudomonadota</taxon>
        <taxon>Gammaproteobacteria</taxon>
        <taxon>Lysobacterales</taxon>
        <taxon>Rhodanobacteraceae</taxon>
        <taxon>Dyella</taxon>
    </lineage>
</organism>
<keyword evidence="4" id="KW-0410">Iron transport</keyword>
<keyword evidence="9 12" id="KW-0798">TonB box</keyword>
<evidence type="ECO:0000256" key="3">
    <source>
        <dbReference type="ARBA" id="ARBA00022452"/>
    </source>
</evidence>
<evidence type="ECO:0000259" key="15">
    <source>
        <dbReference type="Pfam" id="PF00593"/>
    </source>
</evidence>
<dbReference type="Gene3D" id="2.40.170.20">
    <property type="entry name" value="TonB-dependent receptor, beta-barrel domain"/>
    <property type="match status" value="1"/>
</dbReference>
<dbReference type="GO" id="GO:0015344">
    <property type="term" value="F:siderophore uptake transmembrane transporter activity"/>
    <property type="evidence" value="ECO:0007669"/>
    <property type="project" value="TreeGrafter"/>
</dbReference>
<comment type="subcellular location">
    <subcellularLocation>
        <location evidence="1">Cell outer membrane</location>
        <topology evidence="1">Multi-pass membrane protein</topology>
    </subcellularLocation>
</comment>
<dbReference type="InterPro" id="IPR036942">
    <property type="entry name" value="Beta-barrel_TonB_sf"/>
</dbReference>
<reference evidence="17 18" key="1">
    <citation type="submission" date="2018-07" db="EMBL/GenBank/DDBJ databases">
        <title>Dyella tabacisoli L4-6T, whole genome shotgun sequence.</title>
        <authorList>
            <person name="Zhou X.-K."/>
            <person name="Li W.-J."/>
            <person name="Duan Y.-Q."/>
        </authorList>
    </citation>
    <scope>NUCLEOTIDE SEQUENCE [LARGE SCALE GENOMIC DNA]</scope>
    <source>
        <strain evidence="17 18">L4-6</strain>
    </source>
</reference>
<evidence type="ECO:0000256" key="10">
    <source>
        <dbReference type="ARBA" id="ARBA00023136"/>
    </source>
</evidence>
<evidence type="ECO:0000256" key="14">
    <source>
        <dbReference type="SAM" id="SignalP"/>
    </source>
</evidence>
<sequence>MHNKSLTRLTLSAAIAASLMSGVLVSQNASAQDNTQAQGNTSTANKGAPQAADAKSTKTLQEVVVTGTPTVGGIRKIDASFSITSATAEQIKQANPKSTADLLKIAPGLWPESTGGQTGANVEIAGFPGGGDAPFFTMQMMGSPLYGMPTLSFFEQSTIFRLDDTIERAEILQGGPSVVFGDGQIGATANFILKQGSAKPTGSVGITYGSEGLWRADGFYGFKLAEGWYGSVGGFWRTSDGVRSPQFKADKGGQFTATVSHDIGTNGSLMLYARLLDDKNQFITPIPLIQHGSDKFSAYPGFDPLTDTYYSKAIQHVHLAGYPGGGTDANLANGRGAKMTFFGGNFDYDLGDGWSISDKFLLNGGDVDTNALFSGSNPASLNDMLYNTPAGFGGLVLPAGAATANYVNGGAVDPNQSVIHQGWWYIHKHLKNINNDFRLSKELFEGNTLTAGLYLAHYTDDDKWALGNQMLMSNTPNARPITVTYNKGGQTYYVTDNQGLLDNGGYNITEHGVATNKAFYLSDSWRIDRWLFDASARLENQHASNRVCNLSNVDLDHNPLTLYNNSVPVCNGTFSTTDYDKTHTSWTVGANYELADNMSVYARVNKGVHFGDFDNALRGNTTGNTAPLQKVQNFEAGFKYQSDLIYADISVYHKQFNGLTYQPTDGQGVPVGKQLLYGSDSKGVNLSGAVMPIDHLRLQLVANYLDGHYSHYTGCIPYVNSVAGNGCAPINGVQLQRQPKFRYMFTPSYKIPFSWGDVTAFVTYTHVGSHTQDQSGLQQLGTYHTWDFGVVANVEQNWELRLQGTNITNELGLTESNSRIFGSASGSDGVILARPLEGREVNFQVKYKF</sequence>
<accession>A0A369UIE3</accession>
<keyword evidence="11" id="KW-0998">Cell outer membrane</keyword>
<dbReference type="Gene3D" id="2.170.130.10">
    <property type="entry name" value="TonB-dependent receptor, plug domain"/>
    <property type="match status" value="1"/>
</dbReference>
<feature type="compositionally biased region" description="Polar residues" evidence="13">
    <location>
        <begin position="34"/>
        <end position="45"/>
    </location>
</feature>
<evidence type="ECO:0000256" key="13">
    <source>
        <dbReference type="SAM" id="MobiDB-lite"/>
    </source>
</evidence>
<feature type="region of interest" description="Disordered" evidence="13">
    <location>
        <begin position="34"/>
        <end position="57"/>
    </location>
</feature>
<dbReference type="InterPro" id="IPR000531">
    <property type="entry name" value="Beta-barrel_TonB"/>
</dbReference>
<keyword evidence="2" id="KW-0813">Transport</keyword>
<evidence type="ECO:0000313" key="18">
    <source>
        <dbReference type="Proteomes" id="UP000253782"/>
    </source>
</evidence>
<feature type="domain" description="TonB-dependent receptor-like beta-barrel" evidence="15">
    <location>
        <begin position="296"/>
        <end position="807"/>
    </location>
</feature>
<dbReference type="EMBL" id="QQAH01000016">
    <property type="protein sequence ID" value="RDD80522.1"/>
    <property type="molecule type" value="Genomic_DNA"/>
</dbReference>
<keyword evidence="7" id="KW-0408">Iron</keyword>
<dbReference type="Pfam" id="PF07715">
    <property type="entry name" value="Plug"/>
    <property type="match status" value="1"/>
</dbReference>
<keyword evidence="6 14" id="KW-0732">Signal</keyword>
<evidence type="ECO:0000256" key="12">
    <source>
        <dbReference type="RuleBase" id="RU003357"/>
    </source>
</evidence>
<feature type="domain" description="TonB-dependent receptor plug" evidence="16">
    <location>
        <begin position="76"/>
        <end position="187"/>
    </location>
</feature>
<feature type="chain" id="PRO_5017066967" evidence="14">
    <location>
        <begin position="32"/>
        <end position="849"/>
    </location>
</feature>
<gene>
    <name evidence="17" type="ORF">DVJ77_16715</name>
</gene>
<dbReference type="InterPro" id="IPR039426">
    <property type="entry name" value="TonB-dep_rcpt-like"/>
</dbReference>
<dbReference type="SUPFAM" id="SSF56935">
    <property type="entry name" value="Porins"/>
    <property type="match status" value="1"/>
</dbReference>
<dbReference type="InterPro" id="IPR037066">
    <property type="entry name" value="Plug_dom_sf"/>
</dbReference>
<evidence type="ECO:0000256" key="9">
    <source>
        <dbReference type="ARBA" id="ARBA00023077"/>
    </source>
</evidence>
<comment type="similarity">
    <text evidence="12">Belongs to the TonB-dependent receptor family.</text>
</comment>
<keyword evidence="17" id="KW-0675">Receptor</keyword>
<evidence type="ECO:0000256" key="2">
    <source>
        <dbReference type="ARBA" id="ARBA00022448"/>
    </source>
</evidence>
<name>A0A369UIE3_9GAMM</name>
<evidence type="ECO:0000256" key="8">
    <source>
        <dbReference type="ARBA" id="ARBA00023065"/>
    </source>
</evidence>
<dbReference type="Proteomes" id="UP000253782">
    <property type="component" value="Unassembled WGS sequence"/>
</dbReference>
<dbReference type="OrthoDB" id="7386960at2"/>
<keyword evidence="8" id="KW-0406">Ion transport</keyword>
<dbReference type="InterPro" id="IPR012910">
    <property type="entry name" value="Plug_dom"/>
</dbReference>
<dbReference type="Pfam" id="PF00593">
    <property type="entry name" value="TonB_dep_Rec_b-barrel"/>
    <property type="match status" value="1"/>
</dbReference>
<keyword evidence="10 12" id="KW-0472">Membrane</keyword>
<dbReference type="PANTHER" id="PTHR32552:SF89">
    <property type="entry name" value="CATECHOLATE SIDEROPHORE RECEPTOR FIU"/>
    <property type="match status" value="1"/>
</dbReference>
<dbReference type="PANTHER" id="PTHR32552">
    <property type="entry name" value="FERRICHROME IRON RECEPTOR-RELATED"/>
    <property type="match status" value="1"/>
</dbReference>
<evidence type="ECO:0000256" key="4">
    <source>
        <dbReference type="ARBA" id="ARBA00022496"/>
    </source>
</evidence>
<keyword evidence="3" id="KW-1134">Transmembrane beta strand</keyword>
<feature type="signal peptide" evidence="14">
    <location>
        <begin position="1"/>
        <end position="31"/>
    </location>
</feature>
<evidence type="ECO:0000259" key="16">
    <source>
        <dbReference type="Pfam" id="PF07715"/>
    </source>
</evidence>
<keyword evidence="5" id="KW-0812">Transmembrane</keyword>
<proteinExistence type="inferred from homology"/>
<protein>
    <submittedName>
        <fullName evidence="17">TonB-dependent receptor</fullName>
    </submittedName>
</protein>
<evidence type="ECO:0000256" key="7">
    <source>
        <dbReference type="ARBA" id="ARBA00023004"/>
    </source>
</evidence>
<keyword evidence="18" id="KW-1185">Reference proteome</keyword>
<comment type="caution">
    <text evidence="17">The sequence shown here is derived from an EMBL/GenBank/DDBJ whole genome shotgun (WGS) entry which is preliminary data.</text>
</comment>
<evidence type="ECO:0000256" key="1">
    <source>
        <dbReference type="ARBA" id="ARBA00004571"/>
    </source>
</evidence>
<evidence type="ECO:0000256" key="6">
    <source>
        <dbReference type="ARBA" id="ARBA00022729"/>
    </source>
</evidence>